<dbReference type="PANTHER" id="PTHR30472:SF24">
    <property type="entry name" value="FERRIC ENTEROBACTIN TRANSPORT SYSTEM PERMEASE PROTEIN FEPG"/>
    <property type="match status" value="1"/>
</dbReference>
<dbReference type="InterPro" id="IPR000522">
    <property type="entry name" value="ABC_transptr_permease_BtuC"/>
</dbReference>
<sequence>MDTAVRGRSIRIARLSLRLDIRAAVVCVAMVASIVVLTFLTMTTGDYPLTVSEVVDTVLGQGPPGAEFIVLELRLPRLLTALLVGGALGISGAIMQRLTDNPLGSPDIIGFTAGSATGALTVIVLTDGGMMAVAGGALVGGVVTAILIYLLAFKGGVQGFRLVLIGIGVSAMLYAANDYLITHSSLQDAIAATAWQVGGLNGRGWEHVEPVAWSMLVLLPFAVFFSHRLSILQMGDDAAKALGVRVESTRLVLIAVSVALAAIGTAAAGPIVFVALAAPQIARRLTGAPAAGPLAAGLMGALLLLLSDFTVQKVFSQSQLPVGIATATIGGVYLAWLLAGEFRRR</sequence>
<reference evidence="9 10" key="1">
    <citation type="submission" date="2015-07" db="EMBL/GenBank/DDBJ databases">
        <title>Genome sequencing of Kibdelosporangium phytohabitans.</title>
        <authorList>
            <person name="Qin S."/>
            <person name="Xing K."/>
        </authorList>
    </citation>
    <scope>NUCLEOTIDE SEQUENCE [LARGE SCALE GENOMIC DNA]</scope>
    <source>
        <strain evidence="9 10">KLBMP1111</strain>
    </source>
</reference>
<dbReference type="KEGG" id="kphy:AOZ06_09345"/>
<evidence type="ECO:0000256" key="3">
    <source>
        <dbReference type="ARBA" id="ARBA00022448"/>
    </source>
</evidence>
<keyword evidence="10" id="KW-1185">Reference proteome</keyword>
<keyword evidence="5 8" id="KW-0812">Transmembrane</keyword>
<comment type="subcellular location">
    <subcellularLocation>
        <location evidence="1">Cell membrane</location>
        <topology evidence="1">Multi-pass membrane protein</topology>
    </subcellularLocation>
</comment>
<feature type="transmembrane region" description="Helical" evidence="8">
    <location>
        <begin position="159"/>
        <end position="176"/>
    </location>
</feature>
<dbReference type="GO" id="GO:0033214">
    <property type="term" value="P:siderophore-iron import into cell"/>
    <property type="evidence" value="ECO:0007669"/>
    <property type="project" value="TreeGrafter"/>
</dbReference>
<evidence type="ECO:0000256" key="2">
    <source>
        <dbReference type="ARBA" id="ARBA00007935"/>
    </source>
</evidence>
<dbReference type="Pfam" id="PF01032">
    <property type="entry name" value="FecCD"/>
    <property type="match status" value="1"/>
</dbReference>
<evidence type="ECO:0000256" key="1">
    <source>
        <dbReference type="ARBA" id="ARBA00004651"/>
    </source>
</evidence>
<feature type="transmembrane region" description="Helical" evidence="8">
    <location>
        <begin position="290"/>
        <end position="308"/>
    </location>
</feature>
<dbReference type="Gene3D" id="1.10.3470.10">
    <property type="entry name" value="ABC transporter involved in vitamin B12 uptake, BtuC"/>
    <property type="match status" value="1"/>
</dbReference>
<feature type="transmembrane region" description="Helical" evidence="8">
    <location>
        <begin position="320"/>
        <end position="339"/>
    </location>
</feature>
<dbReference type="CDD" id="cd06550">
    <property type="entry name" value="TM_ABC_iron-siderophores_like"/>
    <property type="match status" value="1"/>
</dbReference>
<dbReference type="AlphaFoldDB" id="A0A0N9I8N4"/>
<comment type="similarity">
    <text evidence="2">Belongs to the binding-protein-dependent transport system permease family. FecCD subfamily.</text>
</comment>
<dbReference type="PANTHER" id="PTHR30472">
    <property type="entry name" value="FERRIC ENTEROBACTIN TRANSPORT SYSTEM PERMEASE PROTEIN"/>
    <property type="match status" value="1"/>
</dbReference>
<feature type="transmembrane region" description="Helical" evidence="8">
    <location>
        <begin position="108"/>
        <end position="126"/>
    </location>
</feature>
<evidence type="ECO:0000256" key="6">
    <source>
        <dbReference type="ARBA" id="ARBA00022989"/>
    </source>
</evidence>
<dbReference type="EMBL" id="CP012752">
    <property type="protein sequence ID" value="ALG14661.1"/>
    <property type="molecule type" value="Genomic_DNA"/>
</dbReference>
<keyword evidence="3" id="KW-0813">Transport</keyword>
<protein>
    <recommendedName>
        <fullName evidence="11">ABC transporter permease</fullName>
    </recommendedName>
</protein>
<feature type="transmembrane region" description="Helical" evidence="8">
    <location>
        <begin position="132"/>
        <end position="152"/>
    </location>
</feature>
<feature type="transmembrane region" description="Helical" evidence="8">
    <location>
        <begin position="78"/>
        <end position="96"/>
    </location>
</feature>
<dbReference type="Proteomes" id="UP000063699">
    <property type="component" value="Chromosome"/>
</dbReference>
<evidence type="ECO:0008006" key="11">
    <source>
        <dbReference type="Google" id="ProtNLM"/>
    </source>
</evidence>
<evidence type="ECO:0000256" key="8">
    <source>
        <dbReference type="SAM" id="Phobius"/>
    </source>
</evidence>
<keyword evidence="4" id="KW-1003">Cell membrane</keyword>
<organism evidence="9 10">
    <name type="scientific">Kibdelosporangium phytohabitans</name>
    <dbReference type="NCBI Taxonomy" id="860235"/>
    <lineage>
        <taxon>Bacteria</taxon>
        <taxon>Bacillati</taxon>
        <taxon>Actinomycetota</taxon>
        <taxon>Actinomycetes</taxon>
        <taxon>Pseudonocardiales</taxon>
        <taxon>Pseudonocardiaceae</taxon>
        <taxon>Kibdelosporangium</taxon>
    </lineage>
</organism>
<keyword evidence="6 8" id="KW-1133">Transmembrane helix</keyword>
<evidence type="ECO:0000256" key="5">
    <source>
        <dbReference type="ARBA" id="ARBA00022692"/>
    </source>
</evidence>
<dbReference type="STRING" id="860235.AOZ06_09345"/>
<evidence type="ECO:0000256" key="7">
    <source>
        <dbReference type="ARBA" id="ARBA00023136"/>
    </source>
</evidence>
<evidence type="ECO:0000256" key="4">
    <source>
        <dbReference type="ARBA" id="ARBA00022475"/>
    </source>
</evidence>
<gene>
    <name evidence="9" type="ORF">AOZ06_09345</name>
</gene>
<proteinExistence type="inferred from homology"/>
<accession>A0A0N9I8N4</accession>
<evidence type="ECO:0000313" key="9">
    <source>
        <dbReference type="EMBL" id="ALG14661.1"/>
    </source>
</evidence>
<dbReference type="GO" id="GO:0022857">
    <property type="term" value="F:transmembrane transporter activity"/>
    <property type="evidence" value="ECO:0007669"/>
    <property type="project" value="InterPro"/>
</dbReference>
<feature type="transmembrane region" description="Helical" evidence="8">
    <location>
        <begin position="21"/>
        <end position="42"/>
    </location>
</feature>
<feature type="transmembrane region" description="Helical" evidence="8">
    <location>
        <begin position="251"/>
        <end position="278"/>
    </location>
</feature>
<feature type="transmembrane region" description="Helical" evidence="8">
    <location>
        <begin position="211"/>
        <end position="230"/>
    </location>
</feature>
<evidence type="ECO:0000313" key="10">
    <source>
        <dbReference type="Proteomes" id="UP000063699"/>
    </source>
</evidence>
<dbReference type="InterPro" id="IPR037294">
    <property type="entry name" value="ABC_BtuC-like"/>
</dbReference>
<keyword evidence="7 8" id="KW-0472">Membrane</keyword>
<dbReference type="SUPFAM" id="SSF81345">
    <property type="entry name" value="ABC transporter involved in vitamin B12 uptake, BtuC"/>
    <property type="match status" value="1"/>
</dbReference>
<name>A0A0N9I8N4_9PSEU</name>
<dbReference type="GO" id="GO:0005886">
    <property type="term" value="C:plasma membrane"/>
    <property type="evidence" value="ECO:0007669"/>
    <property type="project" value="UniProtKB-SubCell"/>
</dbReference>